<name>A0ABP9V3S1_9BACT</name>
<protein>
    <submittedName>
        <fullName evidence="2">Uncharacterized protein</fullName>
    </submittedName>
</protein>
<sequence>MRIAFILLACLCLFANSNAAEKEIKHKVIKGEAVQTLYSEIFGTDYHLRVYCGNGLSGLVIDIAEKVEGNRYQSSQRYYSWEKNKLEEIQDLADLKFATNFLRSNGLPLITSPLSLSKSAVSLNVEDDHYTAFIFEQKQGDKKISVLIWDMKRKQLLGNMHSLGEHLSIIGLADGALPKAETLNQAIERIYLLSNFLANNITEADLK</sequence>
<proteinExistence type="predicted"/>
<evidence type="ECO:0000313" key="2">
    <source>
        <dbReference type="EMBL" id="GAA5497306.1"/>
    </source>
</evidence>
<accession>A0ABP9V3S1</accession>
<feature type="signal peptide" evidence="1">
    <location>
        <begin position="1"/>
        <end position="19"/>
    </location>
</feature>
<feature type="chain" id="PRO_5046651317" evidence="1">
    <location>
        <begin position="20"/>
        <end position="207"/>
    </location>
</feature>
<reference evidence="2 3" key="1">
    <citation type="submission" date="2024-02" db="EMBL/GenBank/DDBJ databases">
        <title>Rubritalea halochordaticola NBRC 107102.</title>
        <authorList>
            <person name="Ichikawa N."/>
            <person name="Katano-Makiyama Y."/>
            <person name="Hidaka K."/>
        </authorList>
    </citation>
    <scope>NUCLEOTIDE SEQUENCE [LARGE SCALE GENOMIC DNA]</scope>
    <source>
        <strain evidence="2 3">NBRC 107102</strain>
    </source>
</reference>
<dbReference type="RefSeq" id="WP_346189834.1">
    <property type="nucleotide sequence ID" value="NZ_BAABRL010000013.1"/>
</dbReference>
<comment type="caution">
    <text evidence="2">The sequence shown here is derived from an EMBL/GenBank/DDBJ whole genome shotgun (WGS) entry which is preliminary data.</text>
</comment>
<dbReference type="Proteomes" id="UP001424741">
    <property type="component" value="Unassembled WGS sequence"/>
</dbReference>
<keyword evidence="3" id="KW-1185">Reference proteome</keyword>
<dbReference type="EMBL" id="BAABRL010000013">
    <property type="protein sequence ID" value="GAA5497306.1"/>
    <property type="molecule type" value="Genomic_DNA"/>
</dbReference>
<evidence type="ECO:0000256" key="1">
    <source>
        <dbReference type="SAM" id="SignalP"/>
    </source>
</evidence>
<gene>
    <name evidence="2" type="ORF">Rhal01_03499</name>
</gene>
<evidence type="ECO:0000313" key="3">
    <source>
        <dbReference type="Proteomes" id="UP001424741"/>
    </source>
</evidence>
<keyword evidence="1" id="KW-0732">Signal</keyword>
<organism evidence="2 3">
    <name type="scientific">Rubritalea halochordaticola</name>
    <dbReference type="NCBI Taxonomy" id="714537"/>
    <lineage>
        <taxon>Bacteria</taxon>
        <taxon>Pseudomonadati</taxon>
        <taxon>Verrucomicrobiota</taxon>
        <taxon>Verrucomicrobiia</taxon>
        <taxon>Verrucomicrobiales</taxon>
        <taxon>Rubritaleaceae</taxon>
        <taxon>Rubritalea</taxon>
    </lineage>
</organism>